<accession>A0A5C6BVZ6</accession>
<dbReference type="RefSeq" id="WP_302118827.1">
    <property type="nucleotide sequence ID" value="NZ_SJPU01000002.1"/>
</dbReference>
<dbReference type="InterPro" id="IPR043504">
    <property type="entry name" value="Peptidase_S1_PA_chymotrypsin"/>
</dbReference>
<proteinExistence type="predicted"/>
<protein>
    <recommendedName>
        <fullName evidence="3">Trypsin</fullName>
    </recommendedName>
</protein>
<evidence type="ECO:0000313" key="2">
    <source>
        <dbReference type="Proteomes" id="UP000319908"/>
    </source>
</evidence>
<keyword evidence="2" id="KW-1185">Reference proteome</keyword>
<name>A0A5C6BVZ6_9BACT</name>
<dbReference type="Proteomes" id="UP000319908">
    <property type="component" value="Unassembled WGS sequence"/>
</dbReference>
<evidence type="ECO:0000313" key="1">
    <source>
        <dbReference type="EMBL" id="TWU15601.1"/>
    </source>
</evidence>
<gene>
    <name evidence="1" type="ORF">Poly21_27980</name>
</gene>
<dbReference type="AlphaFoldDB" id="A0A5C6BVZ6"/>
<sequence length="258" mass="27657">MKQLTLLLFVLLSVSIPRTGLSTPPTLHRWERAVCIQSPEENKPDSMKLCSAFFVHSAEQLFLVAAGHGSDETNAKSKLVYRDPAGKSQSVSLKSLCSGESDPWQRDPTSDFAIAEIRPDPNGRLHVDNLMTLSVSLQSVCTETQTPTTQIVTAGFPLGFGAKEPISPLAVVGYVASTEIQSKTRWGHEPIVYCSPAIAQGTSGGPAFLFDRSTDDVTVVGIYVGVVTDVSGAKLSKMVPSRLIHDAIANSTPTTKSE</sequence>
<dbReference type="EMBL" id="SJPU01000002">
    <property type="protein sequence ID" value="TWU15601.1"/>
    <property type="molecule type" value="Genomic_DNA"/>
</dbReference>
<dbReference type="Gene3D" id="2.40.10.10">
    <property type="entry name" value="Trypsin-like serine proteases"/>
    <property type="match status" value="1"/>
</dbReference>
<organism evidence="1 2">
    <name type="scientific">Allorhodopirellula heiligendammensis</name>
    <dbReference type="NCBI Taxonomy" id="2714739"/>
    <lineage>
        <taxon>Bacteria</taxon>
        <taxon>Pseudomonadati</taxon>
        <taxon>Planctomycetota</taxon>
        <taxon>Planctomycetia</taxon>
        <taxon>Pirellulales</taxon>
        <taxon>Pirellulaceae</taxon>
        <taxon>Allorhodopirellula</taxon>
    </lineage>
</organism>
<comment type="caution">
    <text evidence="1">The sequence shown here is derived from an EMBL/GenBank/DDBJ whole genome shotgun (WGS) entry which is preliminary data.</text>
</comment>
<dbReference type="InterPro" id="IPR009003">
    <property type="entry name" value="Peptidase_S1_PA"/>
</dbReference>
<reference evidence="1 2" key="1">
    <citation type="journal article" date="2020" name="Antonie Van Leeuwenhoek">
        <title>Rhodopirellula heiligendammensis sp. nov., Rhodopirellula pilleata sp. nov., and Rhodopirellula solitaria sp. nov. isolated from natural or artificial marine surfaces in Northern Germany and California, USA, and emended description of the genus Rhodopirellula.</title>
        <authorList>
            <person name="Kallscheuer N."/>
            <person name="Wiegand S."/>
            <person name="Jogler M."/>
            <person name="Boedeker C."/>
            <person name="Peeters S.H."/>
            <person name="Rast P."/>
            <person name="Heuer A."/>
            <person name="Jetten M.S.M."/>
            <person name="Rohde M."/>
            <person name="Jogler C."/>
        </authorList>
    </citation>
    <scope>NUCLEOTIDE SEQUENCE [LARGE SCALE GENOMIC DNA]</scope>
    <source>
        <strain evidence="1 2">Poly21</strain>
    </source>
</reference>
<dbReference type="SUPFAM" id="SSF50494">
    <property type="entry name" value="Trypsin-like serine proteases"/>
    <property type="match status" value="1"/>
</dbReference>
<evidence type="ECO:0008006" key="3">
    <source>
        <dbReference type="Google" id="ProtNLM"/>
    </source>
</evidence>